<reference evidence="1" key="2">
    <citation type="submission" date="2017-10" db="EMBL/GenBank/DDBJ databases">
        <title>Ladona fulva Genome sequencing and assembly.</title>
        <authorList>
            <person name="Murali S."/>
            <person name="Richards S."/>
            <person name="Bandaranaike D."/>
            <person name="Bellair M."/>
            <person name="Blankenburg K."/>
            <person name="Chao H."/>
            <person name="Dinh H."/>
            <person name="Doddapaneni H."/>
            <person name="Dugan-Rocha S."/>
            <person name="Elkadiri S."/>
            <person name="Gnanaolivu R."/>
            <person name="Hernandez B."/>
            <person name="Skinner E."/>
            <person name="Javaid M."/>
            <person name="Lee S."/>
            <person name="Li M."/>
            <person name="Ming W."/>
            <person name="Munidasa M."/>
            <person name="Muniz J."/>
            <person name="Nguyen L."/>
            <person name="Hughes D."/>
            <person name="Osuji N."/>
            <person name="Pu L.-L."/>
            <person name="Puazo M."/>
            <person name="Qu C."/>
            <person name="Quiroz J."/>
            <person name="Raj R."/>
            <person name="Weissenberger G."/>
            <person name="Xin Y."/>
            <person name="Zou X."/>
            <person name="Han Y."/>
            <person name="Worley K."/>
            <person name="Muzny D."/>
            <person name="Gibbs R."/>
        </authorList>
    </citation>
    <scope>NUCLEOTIDE SEQUENCE</scope>
    <source>
        <strain evidence="1">Sampled in the wild</strain>
    </source>
</reference>
<dbReference type="OrthoDB" id="445826at2759"/>
<evidence type="ECO:0000313" key="1">
    <source>
        <dbReference type="EMBL" id="KAG8227283.1"/>
    </source>
</evidence>
<reference evidence="1" key="1">
    <citation type="submission" date="2013-04" db="EMBL/GenBank/DDBJ databases">
        <authorList>
            <person name="Qu J."/>
            <person name="Murali S.C."/>
            <person name="Bandaranaike D."/>
            <person name="Bellair M."/>
            <person name="Blankenburg K."/>
            <person name="Chao H."/>
            <person name="Dinh H."/>
            <person name="Doddapaneni H."/>
            <person name="Downs B."/>
            <person name="Dugan-Rocha S."/>
            <person name="Elkadiri S."/>
            <person name="Gnanaolivu R.D."/>
            <person name="Hernandez B."/>
            <person name="Javaid M."/>
            <person name="Jayaseelan J.C."/>
            <person name="Lee S."/>
            <person name="Li M."/>
            <person name="Ming W."/>
            <person name="Munidasa M."/>
            <person name="Muniz J."/>
            <person name="Nguyen L."/>
            <person name="Ongeri F."/>
            <person name="Osuji N."/>
            <person name="Pu L.-L."/>
            <person name="Puazo M."/>
            <person name="Qu C."/>
            <person name="Quiroz J."/>
            <person name="Raj R."/>
            <person name="Weissenberger G."/>
            <person name="Xin Y."/>
            <person name="Zou X."/>
            <person name="Han Y."/>
            <person name="Richards S."/>
            <person name="Worley K."/>
            <person name="Muzny D."/>
            <person name="Gibbs R."/>
        </authorList>
    </citation>
    <scope>NUCLEOTIDE SEQUENCE</scope>
    <source>
        <strain evidence="1">Sampled in the wild</strain>
    </source>
</reference>
<dbReference type="Proteomes" id="UP000792457">
    <property type="component" value="Unassembled WGS sequence"/>
</dbReference>
<proteinExistence type="predicted"/>
<dbReference type="AlphaFoldDB" id="A0A8K0NZL4"/>
<name>A0A8K0NZL4_LADFU</name>
<dbReference type="EMBL" id="KZ308318">
    <property type="protein sequence ID" value="KAG8227283.1"/>
    <property type="molecule type" value="Genomic_DNA"/>
</dbReference>
<evidence type="ECO:0008006" key="3">
    <source>
        <dbReference type="Google" id="ProtNLM"/>
    </source>
</evidence>
<accession>A0A8K0NZL4</accession>
<comment type="caution">
    <text evidence="1">The sequence shown here is derived from an EMBL/GenBank/DDBJ whole genome shotgun (WGS) entry which is preliminary data.</text>
</comment>
<organism evidence="1 2">
    <name type="scientific">Ladona fulva</name>
    <name type="common">Scarce chaser dragonfly</name>
    <name type="synonym">Libellula fulva</name>
    <dbReference type="NCBI Taxonomy" id="123851"/>
    <lineage>
        <taxon>Eukaryota</taxon>
        <taxon>Metazoa</taxon>
        <taxon>Ecdysozoa</taxon>
        <taxon>Arthropoda</taxon>
        <taxon>Hexapoda</taxon>
        <taxon>Insecta</taxon>
        <taxon>Pterygota</taxon>
        <taxon>Palaeoptera</taxon>
        <taxon>Odonata</taxon>
        <taxon>Epiprocta</taxon>
        <taxon>Anisoptera</taxon>
        <taxon>Libelluloidea</taxon>
        <taxon>Libellulidae</taxon>
        <taxon>Ladona</taxon>
    </lineage>
</organism>
<sequence>MDAVQRIKDSREVKGEAWPELHRDKGASRSAMALCARLSAMALCAGVCWLPQQDQYGFQKNKGTRDALETLFNDLNENLDKRNHVILSFVDYRKAFETINHDTLLEILNEIGIRGRKN</sequence>
<evidence type="ECO:0000313" key="2">
    <source>
        <dbReference type="Proteomes" id="UP000792457"/>
    </source>
</evidence>
<protein>
    <recommendedName>
        <fullName evidence="3">Reverse transcriptase domain-containing protein</fullName>
    </recommendedName>
</protein>
<gene>
    <name evidence="1" type="ORF">J437_LFUL004832</name>
</gene>
<keyword evidence="2" id="KW-1185">Reference proteome</keyword>